<evidence type="ECO:0000259" key="1">
    <source>
        <dbReference type="PROSITE" id="PS51549"/>
    </source>
</evidence>
<proteinExistence type="predicted"/>
<dbReference type="PROSITE" id="PS51549">
    <property type="entry name" value="DM13"/>
    <property type="match status" value="1"/>
</dbReference>
<dbReference type="PATRIC" id="fig|320778.3.peg.2247"/>
<feature type="domain" description="DM13" evidence="1">
    <location>
        <begin position="53"/>
        <end position="158"/>
    </location>
</feature>
<evidence type="ECO:0000313" key="2">
    <source>
        <dbReference type="EMBL" id="KLV10041.1"/>
    </source>
</evidence>
<comment type="caution">
    <text evidence="2">The sequence shown here is derived from an EMBL/GenBank/DDBJ whole genome shotgun (WGS) entry which is preliminary data.</text>
</comment>
<dbReference type="InterPro" id="IPR019545">
    <property type="entry name" value="DM13_domain"/>
</dbReference>
<protein>
    <submittedName>
        <fullName evidence="2">Phenylalanine--tRNA ligase</fullName>
    </submittedName>
</protein>
<name>A0A0J1HEL1_9GAMM</name>
<dbReference type="Proteomes" id="UP000035909">
    <property type="component" value="Unassembled WGS sequence"/>
</dbReference>
<dbReference type="GO" id="GO:0016874">
    <property type="term" value="F:ligase activity"/>
    <property type="evidence" value="ECO:0007669"/>
    <property type="project" value="UniProtKB-KW"/>
</dbReference>
<dbReference type="STRING" id="320778.ABT57_10320"/>
<accession>A0A0J1HEL1</accession>
<reference evidence="2 3" key="1">
    <citation type="submission" date="2015-05" db="EMBL/GenBank/DDBJ databases">
        <title>Photobacterium galathea sp. nov.</title>
        <authorList>
            <person name="Machado H."/>
            <person name="Gram L."/>
        </authorList>
    </citation>
    <scope>NUCLEOTIDE SEQUENCE [LARGE SCALE GENOMIC DNA]</scope>
    <source>
        <strain evidence="2 3">DSM 22954</strain>
    </source>
</reference>
<dbReference type="AlphaFoldDB" id="A0A0J1HEL1"/>
<dbReference type="EMBL" id="LDOU01000007">
    <property type="protein sequence ID" value="KLV10041.1"/>
    <property type="molecule type" value="Genomic_DNA"/>
</dbReference>
<evidence type="ECO:0000313" key="3">
    <source>
        <dbReference type="Proteomes" id="UP000035909"/>
    </source>
</evidence>
<dbReference type="RefSeq" id="WP_047885129.1">
    <property type="nucleotide sequence ID" value="NZ_CP071326.1"/>
</dbReference>
<organism evidence="2 3">
    <name type="scientific">Photobacterium ganghwense</name>
    <dbReference type="NCBI Taxonomy" id="320778"/>
    <lineage>
        <taxon>Bacteria</taxon>
        <taxon>Pseudomonadati</taxon>
        <taxon>Pseudomonadota</taxon>
        <taxon>Gammaproteobacteria</taxon>
        <taxon>Vibrionales</taxon>
        <taxon>Vibrionaceae</taxon>
        <taxon>Photobacterium</taxon>
    </lineage>
</organism>
<dbReference type="Pfam" id="PF10517">
    <property type="entry name" value="DM13"/>
    <property type="match status" value="1"/>
</dbReference>
<gene>
    <name evidence="2" type="ORF">ABT57_10320</name>
</gene>
<keyword evidence="3" id="KW-1185">Reference proteome</keyword>
<sequence length="160" mass="17958">MKAMKWIPNIVSHSLMLAIGFMLGIYLLPVMTAPPPPPQKAVQQVVLNARYLTLFVRDREDSDFLHWGEGAVAVAPDAISFIGDMAPGPDYRVYLSPQFVETEAAFNTLKPQMVDIGSVKNFKSFVVYVPPSVDIEQYNTVIIWCEAFSQFITSAKYRSH</sequence>
<keyword evidence="2" id="KW-0436">Ligase</keyword>